<dbReference type="Proteomes" id="UP000015453">
    <property type="component" value="Unassembled WGS sequence"/>
</dbReference>
<dbReference type="InterPro" id="IPR057058">
    <property type="entry name" value="LTI65_LTI78_NYQTKV"/>
</dbReference>
<sequence length="279" mass="30145">MDVCSGEHGGEEQKKSVLKKVKDKARKIKNTLITHGHDPASDEKEEEMETDPEIHGDPIAYESGVIRSTNLPMQTDVNLGKSSGLNNVSTSMEGDLSYGQRKEDPVAYSGGLLASNYETKVSNPAGEGKEAEVTCSPLIQSFCNLEVEEDEPEKTKPPPESGVITVTHDRSHPHEPVATEKPESIPAGENRPLLESATDYGHRVVEKLAPVYEKVAELAGAGVAAVEVDSVKEYLAEKLKPGEEDKELSVKITEALLKKDEPPVGTTVTESPPAAVRRL</sequence>
<dbReference type="PANTHER" id="PTHR33836">
    <property type="entry name" value="LOW-TEMPERATURE-INDUCED 65 KDA PROTEIN-RELATED"/>
    <property type="match status" value="1"/>
</dbReference>
<feature type="region of interest" description="Disordered" evidence="1">
    <location>
        <begin position="74"/>
        <end position="103"/>
    </location>
</feature>
<feature type="compositionally biased region" description="Basic and acidic residues" evidence="1">
    <location>
        <begin position="167"/>
        <end position="183"/>
    </location>
</feature>
<dbReference type="EMBL" id="AUSU01001621">
    <property type="protein sequence ID" value="EPS70606.1"/>
    <property type="molecule type" value="Genomic_DNA"/>
</dbReference>
<evidence type="ECO:0000313" key="6">
    <source>
        <dbReference type="Proteomes" id="UP000015453"/>
    </source>
</evidence>
<feature type="region of interest" description="Disordered" evidence="1">
    <location>
        <begin position="1"/>
        <end position="58"/>
    </location>
</feature>
<evidence type="ECO:0000259" key="2">
    <source>
        <dbReference type="Pfam" id="PF23399"/>
    </source>
</evidence>
<proteinExistence type="predicted"/>
<dbReference type="Pfam" id="PF23403">
    <property type="entry name" value="LTI65_LTI78_N"/>
    <property type="match status" value="1"/>
</dbReference>
<feature type="domain" description="LTI65/LTI78 PGEED repeat" evidence="2">
    <location>
        <begin position="230"/>
        <end position="256"/>
    </location>
</feature>
<organism evidence="5 6">
    <name type="scientific">Genlisea aurea</name>
    <dbReference type="NCBI Taxonomy" id="192259"/>
    <lineage>
        <taxon>Eukaryota</taxon>
        <taxon>Viridiplantae</taxon>
        <taxon>Streptophyta</taxon>
        <taxon>Embryophyta</taxon>
        <taxon>Tracheophyta</taxon>
        <taxon>Spermatophyta</taxon>
        <taxon>Magnoliopsida</taxon>
        <taxon>eudicotyledons</taxon>
        <taxon>Gunneridae</taxon>
        <taxon>Pentapetalae</taxon>
        <taxon>asterids</taxon>
        <taxon>lamiids</taxon>
        <taxon>Lamiales</taxon>
        <taxon>Lentibulariaceae</taxon>
        <taxon>Genlisea</taxon>
    </lineage>
</organism>
<accession>S8CZS3</accession>
<dbReference type="InterPro" id="IPR057059">
    <property type="entry name" value="LTI65/LTI78_PGEED"/>
</dbReference>
<dbReference type="OrthoDB" id="1931597at2759"/>
<evidence type="ECO:0000259" key="3">
    <source>
        <dbReference type="Pfam" id="PF23402"/>
    </source>
</evidence>
<evidence type="ECO:0000256" key="1">
    <source>
        <dbReference type="SAM" id="MobiDB-lite"/>
    </source>
</evidence>
<dbReference type="InterPro" id="IPR056605">
    <property type="entry name" value="LTI65_LTI78_N"/>
</dbReference>
<feature type="compositionally biased region" description="Basic residues" evidence="1">
    <location>
        <begin position="16"/>
        <end position="29"/>
    </location>
</feature>
<dbReference type="PANTHER" id="PTHR33836:SF1">
    <property type="entry name" value="LOW-TEMPERATURE-INDUCED 65 KDA PROTEIN-RELATED"/>
    <property type="match status" value="1"/>
</dbReference>
<dbReference type="GO" id="GO:0006950">
    <property type="term" value="P:response to stress"/>
    <property type="evidence" value="ECO:0007669"/>
    <property type="project" value="TreeGrafter"/>
</dbReference>
<dbReference type="Pfam" id="PF23402">
    <property type="entry name" value="LTI65_LTI78_NYQTKV"/>
    <property type="match status" value="1"/>
</dbReference>
<dbReference type="InterPro" id="IPR037491">
    <property type="entry name" value="LTI78/LTI65"/>
</dbReference>
<name>S8CZS3_9LAMI</name>
<comment type="caution">
    <text evidence="5">The sequence shown here is derived from an EMBL/GenBank/DDBJ whole genome shotgun (WGS) entry which is preliminary data.</text>
</comment>
<feature type="region of interest" description="Disordered" evidence="1">
    <location>
        <begin position="145"/>
        <end position="195"/>
    </location>
</feature>
<gene>
    <name evidence="5" type="ORF">M569_04156</name>
</gene>
<feature type="compositionally biased region" description="Polar residues" evidence="1">
    <location>
        <begin position="74"/>
        <end position="92"/>
    </location>
</feature>
<keyword evidence="6" id="KW-1185">Reference proteome</keyword>
<evidence type="ECO:0000259" key="4">
    <source>
        <dbReference type="Pfam" id="PF23403"/>
    </source>
</evidence>
<dbReference type="AlphaFoldDB" id="S8CZS3"/>
<feature type="domain" description="LTI65/LTI78 N-terminal" evidence="4">
    <location>
        <begin position="12"/>
        <end position="66"/>
    </location>
</feature>
<feature type="domain" description="LTI65/LTI78 NYQTKV repeat" evidence="3">
    <location>
        <begin position="113"/>
        <end position="149"/>
    </location>
</feature>
<dbReference type="GO" id="GO:0009737">
    <property type="term" value="P:response to abscisic acid"/>
    <property type="evidence" value="ECO:0007669"/>
    <property type="project" value="InterPro"/>
</dbReference>
<protein>
    <submittedName>
        <fullName evidence="5">Uncharacterized protein</fullName>
    </submittedName>
</protein>
<reference evidence="5 6" key="1">
    <citation type="journal article" date="2013" name="BMC Genomics">
        <title>The miniature genome of a carnivorous plant Genlisea aurea contains a low number of genes and short non-coding sequences.</title>
        <authorList>
            <person name="Leushkin E.V."/>
            <person name="Sutormin R.A."/>
            <person name="Nabieva E.R."/>
            <person name="Penin A.A."/>
            <person name="Kondrashov A.S."/>
            <person name="Logacheva M.D."/>
        </authorList>
    </citation>
    <scope>NUCLEOTIDE SEQUENCE [LARGE SCALE GENOMIC DNA]</scope>
</reference>
<dbReference type="Pfam" id="PF23399">
    <property type="entry name" value="LTI65_PGEED"/>
    <property type="match status" value="1"/>
</dbReference>
<evidence type="ECO:0000313" key="5">
    <source>
        <dbReference type="EMBL" id="EPS70606.1"/>
    </source>
</evidence>